<feature type="region of interest" description="Disordered" evidence="2">
    <location>
        <begin position="1"/>
        <end position="39"/>
    </location>
</feature>
<evidence type="ECO:0000256" key="2">
    <source>
        <dbReference type="SAM" id="MobiDB-lite"/>
    </source>
</evidence>
<evidence type="ECO:0000256" key="1">
    <source>
        <dbReference type="SAM" id="Coils"/>
    </source>
</evidence>
<feature type="coiled-coil region" evidence="1">
    <location>
        <begin position="186"/>
        <end position="220"/>
    </location>
</feature>
<feature type="compositionally biased region" description="Low complexity" evidence="2">
    <location>
        <begin position="281"/>
        <end position="302"/>
    </location>
</feature>
<dbReference type="EMBL" id="HBIZ01017918">
    <property type="protein sequence ID" value="CAE0758597.1"/>
    <property type="molecule type" value="Transcribed_RNA"/>
</dbReference>
<feature type="region of interest" description="Disordered" evidence="2">
    <location>
        <begin position="262"/>
        <end position="302"/>
    </location>
</feature>
<feature type="compositionally biased region" description="Polar residues" evidence="2">
    <location>
        <begin position="14"/>
        <end position="39"/>
    </location>
</feature>
<feature type="compositionally biased region" description="Polar residues" evidence="2">
    <location>
        <begin position="620"/>
        <end position="632"/>
    </location>
</feature>
<evidence type="ECO:0000313" key="3">
    <source>
        <dbReference type="EMBL" id="CAE0758597.1"/>
    </source>
</evidence>
<feature type="compositionally biased region" description="Low complexity" evidence="2">
    <location>
        <begin position="752"/>
        <end position="764"/>
    </location>
</feature>
<feature type="coiled-coil region" evidence="1">
    <location>
        <begin position="343"/>
        <end position="370"/>
    </location>
</feature>
<feature type="coiled-coil region" evidence="1">
    <location>
        <begin position="403"/>
        <end position="444"/>
    </location>
</feature>
<protein>
    <submittedName>
        <fullName evidence="3">Uncharacterized protein</fullName>
    </submittedName>
</protein>
<keyword evidence="1" id="KW-0175">Coiled coil</keyword>
<feature type="region of interest" description="Disordered" evidence="2">
    <location>
        <begin position="699"/>
        <end position="810"/>
    </location>
</feature>
<accession>A0A7S4B9A8</accession>
<organism evidence="3">
    <name type="scientific">Chrysotila carterae</name>
    <name type="common">Marine alga</name>
    <name type="synonym">Syracosphaera carterae</name>
    <dbReference type="NCBI Taxonomy" id="13221"/>
    <lineage>
        <taxon>Eukaryota</taxon>
        <taxon>Haptista</taxon>
        <taxon>Haptophyta</taxon>
        <taxon>Prymnesiophyceae</taxon>
        <taxon>Isochrysidales</taxon>
        <taxon>Isochrysidaceae</taxon>
        <taxon>Chrysotila</taxon>
    </lineage>
</organism>
<name>A0A7S4B9A8_CHRCT</name>
<gene>
    <name evidence="3" type="ORF">PCAR00345_LOCUS11191</name>
</gene>
<feature type="region of interest" description="Disordered" evidence="2">
    <location>
        <begin position="595"/>
        <end position="687"/>
    </location>
</feature>
<dbReference type="AlphaFoldDB" id="A0A7S4B9A8"/>
<reference evidence="3" key="1">
    <citation type="submission" date="2021-01" db="EMBL/GenBank/DDBJ databases">
        <authorList>
            <person name="Corre E."/>
            <person name="Pelletier E."/>
            <person name="Niang G."/>
            <person name="Scheremetjew M."/>
            <person name="Finn R."/>
            <person name="Kale V."/>
            <person name="Holt S."/>
            <person name="Cochrane G."/>
            <person name="Meng A."/>
            <person name="Brown T."/>
            <person name="Cohen L."/>
        </authorList>
    </citation>
    <scope>NUCLEOTIDE SEQUENCE</scope>
    <source>
        <strain evidence="3">CCMP645</strain>
    </source>
</reference>
<proteinExistence type="predicted"/>
<feature type="compositionally biased region" description="Basic and acidic residues" evidence="2">
    <location>
        <begin position="766"/>
        <end position="775"/>
    </location>
</feature>
<sequence>MTVSRAELEAAETPTGSVLLHSQDTTAPSSTNPADGTAIANGSLSKKQVMLAEPEPDPFDDDATVQRTRLLAAIAAGNALVLRETLDSLPARAVAEDIALECSAGKKVLSLMDTLSERDAALERSKATVKQLKAREAELVASGRRAVSDSTAATERISELESIVNLHGEDASRAQSLTTIQQGTRINELQAIIVSLQTQLRQSEQQVAKLSAKLSSAEASAAPTLAENAQLRAEVTHLRTLRTRSDEAATVLQAHLDETRKQLAHVGGQASSSVPNHGLAPQPGSLGSQASSSLAEEQALTSSDANATATVASLRSAVHSEAVRRQHAESSRAAMELEVSRIKRAAESSMGDLQGEVARLQHELAQLRQSSVTAVAEAQRQSEADVKFRQRAEKGWAASQASAQRLEEAMLEARQKSAEIEGRLSLAQSQLAEAHGEISSLQKKLRAEVAAREAAQAGAEAAEAGWERAAKKAEEDIAVVRQLATAAAAAATAEHDVTVQTLQADATRWRARAERHSARTAAARNGISAVRSSMETMLTRMAMAQTLSDLSELSRLLFDAKAKLTQIDEVIQQRDQFDETDHSTSADGHHLSYAEAASPHRRSTIQQHSYSAPSVGPRSLSPQQRAKSNNSYMAAAGPVSPSPQKYKTKSADTLPHISKRGFHVSALGDGDLRPDSPDLSPAPPVRNGYATQRYLNVADSKPQQTSRPPSQPAIVSDPAARAQKPSYAKQALQRASDGSYDGVKGQADSKAKAVVKVGAKAGAKARGREDSDAHRASRLPQPKNSTRLPKPVPATSRDPPVMPYNPRIHG</sequence>